<dbReference type="InterPro" id="IPR043899">
    <property type="entry name" value="DUF5789"/>
</dbReference>
<reference evidence="2 3" key="1">
    <citation type="journal article" date="2019" name="Int. J. Syst. Evol. Microbiol.">
        <title>The Global Catalogue of Microorganisms (GCM) 10K type strain sequencing project: providing services to taxonomists for standard genome sequencing and annotation.</title>
        <authorList>
            <consortium name="The Broad Institute Genomics Platform"/>
            <consortium name="The Broad Institute Genome Sequencing Center for Infectious Disease"/>
            <person name="Wu L."/>
            <person name="Ma J."/>
        </authorList>
    </citation>
    <scope>NUCLEOTIDE SEQUENCE [LARGE SCALE GENOMIC DNA]</scope>
    <source>
        <strain evidence="2 3">JCM 16330</strain>
    </source>
</reference>
<evidence type="ECO:0000313" key="3">
    <source>
        <dbReference type="Proteomes" id="UP001500837"/>
    </source>
</evidence>
<keyword evidence="3" id="KW-1185">Reference proteome</keyword>
<dbReference type="AlphaFoldDB" id="A0AAV3S2R3"/>
<dbReference type="EMBL" id="BAAABL010000021">
    <property type="protein sequence ID" value="GAA0292448.1"/>
    <property type="molecule type" value="Genomic_DNA"/>
</dbReference>
<gene>
    <name evidence="2" type="ORF">GCM10009066_03680</name>
</gene>
<proteinExistence type="predicted"/>
<organism evidence="2 3">
    <name type="scientific">Halarchaeum salinum</name>
    <dbReference type="NCBI Taxonomy" id="489912"/>
    <lineage>
        <taxon>Archaea</taxon>
        <taxon>Methanobacteriati</taxon>
        <taxon>Methanobacteriota</taxon>
        <taxon>Stenosarchaea group</taxon>
        <taxon>Halobacteria</taxon>
        <taxon>Halobacteriales</taxon>
        <taxon>Halobacteriaceae</taxon>
    </lineage>
</organism>
<sequence>MADDEEETAEPAVELGAGAPVEGVPIARVASRFTWGIQRSEIVRRDGETAIRTPAGPRRLADVLAHCDVPYFESRREFVETVREQVGDGPVPAGDVGAGSDGADDAHEDIDADDAGADDANAS</sequence>
<feature type="compositionally biased region" description="Acidic residues" evidence="1">
    <location>
        <begin position="102"/>
        <end position="117"/>
    </location>
</feature>
<protein>
    <submittedName>
        <fullName evidence="2">Uncharacterized protein</fullName>
    </submittedName>
</protein>
<evidence type="ECO:0000313" key="2">
    <source>
        <dbReference type="EMBL" id="GAA0292448.1"/>
    </source>
</evidence>
<name>A0AAV3S2R3_9EURY</name>
<dbReference type="RefSeq" id="WP_211311734.1">
    <property type="nucleotide sequence ID" value="NZ_BAAABL010000021.1"/>
</dbReference>
<feature type="region of interest" description="Disordered" evidence="1">
    <location>
        <begin position="85"/>
        <end position="123"/>
    </location>
</feature>
<accession>A0AAV3S2R3</accession>
<dbReference type="Pfam" id="PF19102">
    <property type="entry name" value="DUF5789"/>
    <property type="match status" value="1"/>
</dbReference>
<evidence type="ECO:0000256" key="1">
    <source>
        <dbReference type="SAM" id="MobiDB-lite"/>
    </source>
</evidence>
<dbReference type="Proteomes" id="UP001500837">
    <property type="component" value="Unassembled WGS sequence"/>
</dbReference>
<comment type="caution">
    <text evidence="2">The sequence shown here is derived from an EMBL/GenBank/DDBJ whole genome shotgun (WGS) entry which is preliminary data.</text>
</comment>